<dbReference type="InterPro" id="IPR032675">
    <property type="entry name" value="LRR_dom_sf"/>
</dbReference>
<keyword evidence="7" id="KW-0677">Repeat</keyword>
<dbReference type="GO" id="GO:0005774">
    <property type="term" value="C:vacuolar membrane"/>
    <property type="evidence" value="ECO:0007669"/>
    <property type="project" value="UniProtKB-SubCell"/>
</dbReference>
<keyword evidence="3" id="KW-0408">Iron</keyword>
<keyword evidence="14" id="KW-1185">Reference proteome</keyword>
<keyword evidence="8 11" id="KW-1133">Transmembrane helix</keyword>
<evidence type="ECO:0000256" key="7">
    <source>
        <dbReference type="ARBA" id="ARBA00022737"/>
    </source>
</evidence>
<keyword evidence="9 11" id="KW-0472">Membrane</keyword>
<dbReference type="Pfam" id="PF01988">
    <property type="entry name" value="VIT1"/>
    <property type="match status" value="1"/>
</dbReference>
<dbReference type="CDD" id="cd02435">
    <property type="entry name" value="CCC1"/>
    <property type="match status" value="1"/>
</dbReference>
<dbReference type="InterPro" id="IPR045344">
    <property type="entry name" value="C-JID"/>
</dbReference>
<dbReference type="InterPro" id="IPR008217">
    <property type="entry name" value="Ccc1_fam"/>
</dbReference>
<evidence type="ECO:0000256" key="9">
    <source>
        <dbReference type="ARBA" id="ARBA00023136"/>
    </source>
</evidence>
<dbReference type="PANTHER" id="PTHR31851">
    <property type="entry name" value="FE(2+)/MN(2+) TRANSPORTER PCL1"/>
    <property type="match status" value="1"/>
</dbReference>
<name>A0A444ZUE6_ARAHY</name>
<organism evidence="13 14">
    <name type="scientific">Arachis hypogaea</name>
    <name type="common">Peanut</name>
    <dbReference type="NCBI Taxonomy" id="3818"/>
    <lineage>
        <taxon>Eukaryota</taxon>
        <taxon>Viridiplantae</taxon>
        <taxon>Streptophyta</taxon>
        <taxon>Embryophyta</taxon>
        <taxon>Tracheophyta</taxon>
        <taxon>Spermatophyta</taxon>
        <taxon>Magnoliopsida</taxon>
        <taxon>eudicotyledons</taxon>
        <taxon>Gunneridae</taxon>
        <taxon>Pentapetalae</taxon>
        <taxon>rosids</taxon>
        <taxon>fabids</taxon>
        <taxon>Fabales</taxon>
        <taxon>Fabaceae</taxon>
        <taxon>Papilionoideae</taxon>
        <taxon>50 kb inversion clade</taxon>
        <taxon>dalbergioids sensu lato</taxon>
        <taxon>Dalbergieae</taxon>
        <taxon>Pterocarpus clade</taxon>
        <taxon>Arachis</taxon>
    </lineage>
</organism>
<sequence length="689" mass="76736">MMCHFGASPDYILVEEIVQHIWRRLKSNYSTDYQGLVGIHNHIAQIHSLLHVELEAVRIIGICGIGGIGLIVLNDCSNLELFSISITTKDVVLHGCSRSRSIESLFRNCLPGSMIRCMMGTRGGSLFESFSDTFDPNGGAAANLDDEPMDNIHLLNLKVLREGLEELSLHGCRSLVFIPSSIGRLSKLCILDLTYCEALESLPSSIFNLKLTKLDLHGCSMLKNLPEITEPAESFAHMNLAKTAIKEIPSSLAYLVGLQTLQLNLCKDLEFLPNSIGSAVPHWFPNRCKGHSVTLKQSSLNWCSDNRFIGFALCVVFGLEGMHDEECKYSVFSYRFTYECDDGIHVVPSNDQLRYYFNWKGRQRFILHDHTFIWKSYLETQTINHMLSHNAHNFSFQICKYDVGRSWPNYRPSYRTKVRVNKALFGWKDHILTFTEQKQRCKMGDHENGIRLEPERQKLLNEHSEKHFTAGEIVRDIIIGVSDGLTVPFALAAGLSGANATSSIVLTAGIAEVAAGAISMGLGGYLAAKSESDHYKRELKREQEEIITVPDTEAAEVAEILAQYGIEAHEYGPVVSALRKNPQAWLDFMMKFELGLEKPDPRRALHSAMTIAIAYILGGIVPLIPYMFIPNAAEAVVISVVVTLFALLIFGYAKGYFTGNRPFRSAFETTLIGAIASAAAFGLAKAFHT</sequence>
<feature type="transmembrane region" description="Helical" evidence="11">
    <location>
        <begin position="635"/>
        <end position="653"/>
    </location>
</feature>
<dbReference type="GO" id="GO:0005384">
    <property type="term" value="F:manganese ion transmembrane transporter activity"/>
    <property type="evidence" value="ECO:0007669"/>
    <property type="project" value="InterPro"/>
</dbReference>
<keyword evidence="3" id="KW-0406">Ion transport</keyword>
<feature type="transmembrane region" description="Helical" evidence="11">
    <location>
        <begin position="504"/>
        <end position="528"/>
    </location>
</feature>
<comment type="subcellular location">
    <subcellularLocation>
        <location evidence="1">Vacuole membrane</location>
        <topology evidence="1">Multi-pass membrane protein</topology>
    </subcellularLocation>
</comment>
<accession>A0A444ZUE6</accession>
<keyword evidence="3" id="KW-0410">Iron transport</keyword>
<dbReference type="AlphaFoldDB" id="A0A444ZUE6"/>
<evidence type="ECO:0000256" key="1">
    <source>
        <dbReference type="ARBA" id="ARBA00004128"/>
    </source>
</evidence>
<feature type="transmembrane region" description="Helical" evidence="11">
    <location>
        <begin position="608"/>
        <end position="629"/>
    </location>
</feature>
<keyword evidence="5" id="KW-0433">Leucine-rich repeat</keyword>
<evidence type="ECO:0000259" key="12">
    <source>
        <dbReference type="Pfam" id="PF20160"/>
    </source>
</evidence>
<evidence type="ECO:0000256" key="3">
    <source>
        <dbReference type="ARBA" id="ARBA00022496"/>
    </source>
</evidence>
<evidence type="ECO:0000256" key="11">
    <source>
        <dbReference type="SAM" id="Phobius"/>
    </source>
</evidence>
<keyword evidence="4" id="KW-0926">Vacuole</keyword>
<dbReference type="Proteomes" id="UP000289738">
    <property type="component" value="Chromosome B03"/>
</dbReference>
<evidence type="ECO:0000313" key="14">
    <source>
        <dbReference type="Proteomes" id="UP000289738"/>
    </source>
</evidence>
<dbReference type="GO" id="GO:0030026">
    <property type="term" value="P:intracellular manganese ion homeostasis"/>
    <property type="evidence" value="ECO:0007669"/>
    <property type="project" value="InterPro"/>
</dbReference>
<protein>
    <recommendedName>
        <fullName evidence="12">C-JID domain-containing protein</fullName>
    </recommendedName>
</protein>
<reference evidence="13 14" key="1">
    <citation type="submission" date="2019-01" db="EMBL/GenBank/DDBJ databases">
        <title>Sequencing of cultivated peanut Arachis hypogaea provides insights into genome evolution and oil improvement.</title>
        <authorList>
            <person name="Chen X."/>
        </authorList>
    </citation>
    <scope>NUCLEOTIDE SEQUENCE [LARGE SCALE GENOMIC DNA]</scope>
    <source>
        <strain evidence="14">cv. Fuhuasheng</strain>
        <tissue evidence="13">Leaves</tissue>
    </source>
</reference>
<dbReference type="STRING" id="3818.A0A444ZUE6"/>
<proteinExistence type="inferred from homology"/>
<dbReference type="Gene3D" id="3.80.10.10">
    <property type="entry name" value="Ribonuclease Inhibitor"/>
    <property type="match status" value="1"/>
</dbReference>
<evidence type="ECO:0000256" key="2">
    <source>
        <dbReference type="ARBA" id="ARBA00007049"/>
    </source>
</evidence>
<evidence type="ECO:0000313" key="13">
    <source>
        <dbReference type="EMBL" id="RYR17756.1"/>
    </source>
</evidence>
<keyword evidence="6 11" id="KW-0812">Transmembrane</keyword>
<evidence type="ECO:0000256" key="4">
    <source>
        <dbReference type="ARBA" id="ARBA00022554"/>
    </source>
</evidence>
<keyword evidence="3" id="KW-0813">Transport</keyword>
<evidence type="ECO:0000256" key="10">
    <source>
        <dbReference type="ARBA" id="ARBA00044464"/>
    </source>
</evidence>
<comment type="catalytic activity">
    <reaction evidence="10">
        <text>Fe(2+)(in) = Fe(2+)(out)</text>
        <dbReference type="Rhea" id="RHEA:28486"/>
        <dbReference type="ChEBI" id="CHEBI:29033"/>
    </reaction>
    <physiologicalReaction direction="left-to-right" evidence="10">
        <dbReference type="Rhea" id="RHEA:28487"/>
    </physiologicalReaction>
</comment>
<comment type="similarity">
    <text evidence="2">Belongs to the CCC1 family.</text>
</comment>
<comment type="caution">
    <text evidence="13">The sequence shown here is derived from an EMBL/GenBank/DDBJ whole genome shotgun (WGS) entry which is preliminary data.</text>
</comment>
<dbReference type="EMBL" id="SDMP01000013">
    <property type="protein sequence ID" value="RYR17756.1"/>
    <property type="molecule type" value="Genomic_DNA"/>
</dbReference>
<evidence type="ECO:0000256" key="5">
    <source>
        <dbReference type="ARBA" id="ARBA00022614"/>
    </source>
</evidence>
<dbReference type="GO" id="GO:0006826">
    <property type="term" value="P:iron ion transport"/>
    <property type="evidence" value="ECO:0007669"/>
    <property type="project" value="UniProtKB-KW"/>
</dbReference>
<feature type="domain" description="C-JID" evidence="12">
    <location>
        <begin position="277"/>
        <end position="387"/>
    </location>
</feature>
<evidence type="ECO:0000256" key="8">
    <source>
        <dbReference type="ARBA" id="ARBA00022989"/>
    </source>
</evidence>
<dbReference type="Pfam" id="PF20160">
    <property type="entry name" value="C-JID"/>
    <property type="match status" value="1"/>
</dbReference>
<gene>
    <name evidence="13" type="ORF">Ahy_B03g062444</name>
</gene>
<dbReference type="SUPFAM" id="SSF52058">
    <property type="entry name" value="L domain-like"/>
    <property type="match status" value="1"/>
</dbReference>
<evidence type="ECO:0000256" key="6">
    <source>
        <dbReference type="ARBA" id="ARBA00022692"/>
    </source>
</evidence>